<gene>
    <name evidence="2" type="ORF">Tel_12390</name>
</gene>
<evidence type="ECO:0000313" key="3">
    <source>
        <dbReference type="Proteomes" id="UP000055136"/>
    </source>
</evidence>
<dbReference type="Proteomes" id="UP000055136">
    <property type="component" value="Chromosome"/>
</dbReference>
<evidence type="ECO:0000256" key="1">
    <source>
        <dbReference type="SAM" id="Phobius"/>
    </source>
</evidence>
<accession>A0A0S2TFL6</accession>
<keyword evidence="3" id="KW-1185">Reference proteome</keyword>
<dbReference type="EMBL" id="CP013099">
    <property type="protein sequence ID" value="ALP53869.1"/>
    <property type="molecule type" value="Genomic_DNA"/>
</dbReference>
<dbReference type="KEGG" id="tee:Tel_12390"/>
<proteinExistence type="predicted"/>
<dbReference type="AlphaFoldDB" id="A0A0S2TFL6"/>
<organism evidence="2 3">
    <name type="scientific">Candidatus Tenderia electrophaga</name>
    <dbReference type="NCBI Taxonomy" id="1748243"/>
    <lineage>
        <taxon>Bacteria</taxon>
        <taxon>Pseudomonadati</taxon>
        <taxon>Pseudomonadota</taxon>
        <taxon>Gammaproteobacteria</taxon>
        <taxon>Candidatus Tenderiales</taxon>
        <taxon>Candidatus Tenderiaceae</taxon>
        <taxon>Candidatus Tenderia</taxon>
    </lineage>
</organism>
<dbReference type="STRING" id="1748243.Tel_12390"/>
<sequence length="101" mass="11180">MNPLIFELMASAVAGVGLGLLFLWALWRSLRRLPERDRPGLWMAGAMTLRILAVVAVLFAILLWGDWRHVTAALVGFTLARWLVARRVVARRADATAGTAK</sequence>
<dbReference type="Pfam" id="PF12966">
    <property type="entry name" value="AtpR"/>
    <property type="match status" value="1"/>
</dbReference>
<dbReference type="InterPro" id="IPR017581">
    <property type="entry name" value="AtpR-like"/>
</dbReference>
<name>A0A0S2TFL6_9GAMM</name>
<feature type="transmembrane region" description="Helical" evidence="1">
    <location>
        <begin position="39"/>
        <end position="61"/>
    </location>
</feature>
<evidence type="ECO:0000313" key="2">
    <source>
        <dbReference type="EMBL" id="ALP53869.1"/>
    </source>
</evidence>
<feature type="transmembrane region" description="Helical" evidence="1">
    <location>
        <begin position="67"/>
        <end position="84"/>
    </location>
</feature>
<keyword evidence="1" id="KW-1133">Transmembrane helix</keyword>
<evidence type="ECO:0008006" key="4">
    <source>
        <dbReference type="Google" id="ProtNLM"/>
    </source>
</evidence>
<keyword evidence="1" id="KW-0812">Transmembrane</keyword>
<feature type="transmembrane region" description="Helical" evidence="1">
    <location>
        <begin position="6"/>
        <end position="27"/>
    </location>
</feature>
<reference evidence="2" key="1">
    <citation type="submission" date="2015-10" db="EMBL/GenBank/DDBJ databases">
        <title>Description of Candidatus Tenderia electrophaga gen. nov, sp. nov., an Uncultivated Electroautotroph from a Biocathode Enrichment.</title>
        <authorList>
            <person name="Eddie B.J."/>
            <person name="Malanoski A.P."/>
            <person name="Wang Z."/>
            <person name="Hall R.J."/>
            <person name="Oh S.D."/>
            <person name="Heiner C."/>
            <person name="Lin B."/>
            <person name="Strycharz-Glaven S.M."/>
        </authorList>
    </citation>
    <scope>NUCLEOTIDE SEQUENCE [LARGE SCALE GENOMIC DNA]</scope>
    <source>
        <strain evidence="2">NRL1</strain>
    </source>
</reference>
<protein>
    <recommendedName>
        <fullName evidence="4">ATPase F0F1</fullName>
    </recommendedName>
</protein>
<keyword evidence="1" id="KW-0472">Membrane</keyword>